<sequence length="50" mass="5420">MFSVVLVVIHGTRARTFLGMAGKKLAERMGSVGERVLAVKGDVESMKEDL</sequence>
<dbReference type="EMBL" id="BTGU01000003">
    <property type="protein sequence ID" value="GMN31286.1"/>
    <property type="molecule type" value="Genomic_DNA"/>
</dbReference>
<protein>
    <submittedName>
        <fullName evidence="1">Uncharacterized protein</fullName>
    </submittedName>
</protein>
<reference evidence="1" key="1">
    <citation type="submission" date="2023-07" db="EMBL/GenBank/DDBJ databases">
        <title>draft genome sequence of fig (Ficus carica).</title>
        <authorList>
            <person name="Takahashi T."/>
            <person name="Nishimura K."/>
        </authorList>
    </citation>
    <scope>NUCLEOTIDE SEQUENCE</scope>
</reference>
<dbReference type="Gramene" id="FCD_00027687-RA">
    <property type="protein sequence ID" value="FCD_00027687-RA:cds"/>
    <property type="gene ID" value="FCD_00027687"/>
</dbReference>
<keyword evidence="2" id="KW-1185">Reference proteome</keyword>
<gene>
    <name evidence="1" type="ORF">TIFTF001_003193</name>
</gene>
<dbReference type="Proteomes" id="UP001187192">
    <property type="component" value="Unassembled WGS sequence"/>
</dbReference>
<evidence type="ECO:0000313" key="1">
    <source>
        <dbReference type="EMBL" id="GMN31286.1"/>
    </source>
</evidence>
<evidence type="ECO:0000313" key="2">
    <source>
        <dbReference type="Proteomes" id="UP001187192"/>
    </source>
</evidence>
<name>A0AA88CUZ1_FICCA</name>
<dbReference type="AlphaFoldDB" id="A0AA88CUZ1"/>
<proteinExistence type="predicted"/>
<comment type="caution">
    <text evidence="1">The sequence shown here is derived from an EMBL/GenBank/DDBJ whole genome shotgun (WGS) entry which is preliminary data.</text>
</comment>
<accession>A0AA88CUZ1</accession>
<organism evidence="1 2">
    <name type="scientific">Ficus carica</name>
    <name type="common">Common fig</name>
    <dbReference type="NCBI Taxonomy" id="3494"/>
    <lineage>
        <taxon>Eukaryota</taxon>
        <taxon>Viridiplantae</taxon>
        <taxon>Streptophyta</taxon>
        <taxon>Embryophyta</taxon>
        <taxon>Tracheophyta</taxon>
        <taxon>Spermatophyta</taxon>
        <taxon>Magnoliopsida</taxon>
        <taxon>eudicotyledons</taxon>
        <taxon>Gunneridae</taxon>
        <taxon>Pentapetalae</taxon>
        <taxon>rosids</taxon>
        <taxon>fabids</taxon>
        <taxon>Rosales</taxon>
        <taxon>Moraceae</taxon>
        <taxon>Ficeae</taxon>
        <taxon>Ficus</taxon>
    </lineage>
</organism>